<evidence type="ECO:0000313" key="3">
    <source>
        <dbReference type="EMBL" id="MQL93258.1"/>
    </source>
</evidence>
<feature type="non-terminal residue" evidence="3">
    <location>
        <position position="590"/>
    </location>
</feature>
<protein>
    <submittedName>
        <fullName evidence="3">Uncharacterized protein</fullName>
    </submittedName>
</protein>
<dbReference type="EMBL" id="NMUH01001538">
    <property type="protein sequence ID" value="MQL93258.1"/>
    <property type="molecule type" value="Genomic_DNA"/>
</dbReference>
<keyword evidence="4" id="KW-1185">Reference proteome</keyword>
<dbReference type="InterPro" id="IPR040283">
    <property type="entry name" value="DDB_G0292058-like"/>
</dbReference>
<sequence>LRRSPTLSLPPFERAFSTGKSSGTKPTASVDGGEEGKQQSLALHPTMRLPIFFFVLLVAGLFCCAASYGFRSAPVKGGEAYLEWVPARRSVAESAVQSPAASPVSNTSFVLAAERTRRKDPLNGYKYYVRGWNISEQHYWASVGFTAVPLFLIGIIWFLGFGLALLLICGCYCCCQRRSYSYSRTAYALSLIFLMLFTCAAIIGCVVLYNGQGKFHTSTSNTLDYVVGQSNYTVENLKNFSDNLAAAKKVSVDRIFLPGDIQGKIDAIETKLNSSANTLANRTKDNSRKIQNVLDSVRLYLIIVAAVMLLLAFLGFLFSILGMQVLVYILVLIGWVLVAGTFILCGVFLLFHNVIADTCVAMDDWVQHPSAHTALDDILPCVDVATANESLYRSKEVTFQLVNIVNQFVSNISNRNFPPNFAPVYYNQSGPSVPVLCNPFYSNLADRNCVTGEVDFNNASQVWKGYVCDVSTVSGSEVCITVGRITPSFYSQLTAAISVSYGSYHYGPFLSQLQDCTFVRDTFTTITRTNCPGLRQYSKWIYVGLVMVSGAVMLSLIFWVIYARERRHRKYNKQFIAGYPQARGAQDKTP</sequence>
<gene>
    <name evidence="3" type="ORF">Taro_025896</name>
</gene>
<dbReference type="OrthoDB" id="1937321at2759"/>
<reference evidence="3" key="1">
    <citation type="submission" date="2017-07" db="EMBL/GenBank/DDBJ databases">
        <title>Taro Niue Genome Assembly and Annotation.</title>
        <authorList>
            <person name="Atibalentja N."/>
            <person name="Keating K."/>
            <person name="Fields C.J."/>
        </authorList>
    </citation>
    <scope>NUCLEOTIDE SEQUENCE</scope>
    <source>
        <strain evidence="3">Niue_2</strain>
        <tissue evidence="3">Leaf</tissue>
    </source>
</reference>
<feature type="transmembrane region" description="Helical" evidence="2">
    <location>
        <begin position="187"/>
        <end position="209"/>
    </location>
</feature>
<comment type="caution">
    <text evidence="3">The sequence shown here is derived from an EMBL/GenBank/DDBJ whole genome shotgun (WGS) entry which is preliminary data.</text>
</comment>
<evidence type="ECO:0000256" key="2">
    <source>
        <dbReference type="SAM" id="Phobius"/>
    </source>
</evidence>
<feature type="region of interest" description="Disordered" evidence="1">
    <location>
        <begin position="1"/>
        <end position="37"/>
    </location>
</feature>
<dbReference type="PANTHER" id="PTHR31414">
    <property type="entry name" value="TRANSMEMBRANE PROTEIN DDB_G0292058"/>
    <property type="match status" value="1"/>
</dbReference>
<name>A0A843VAI8_COLES</name>
<keyword evidence="2" id="KW-1133">Transmembrane helix</keyword>
<evidence type="ECO:0000313" key="4">
    <source>
        <dbReference type="Proteomes" id="UP000652761"/>
    </source>
</evidence>
<dbReference type="Proteomes" id="UP000652761">
    <property type="component" value="Unassembled WGS sequence"/>
</dbReference>
<keyword evidence="2" id="KW-0472">Membrane</keyword>
<accession>A0A843VAI8</accession>
<feature type="transmembrane region" description="Helical" evidence="2">
    <location>
        <begin position="540"/>
        <end position="563"/>
    </location>
</feature>
<feature type="transmembrane region" description="Helical" evidence="2">
    <location>
        <begin position="49"/>
        <end position="70"/>
    </location>
</feature>
<organism evidence="3 4">
    <name type="scientific">Colocasia esculenta</name>
    <name type="common">Wild taro</name>
    <name type="synonym">Arum esculentum</name>
    <dbReference type="NCBI Taxonomy" id="4460"/>
    <lineage>
        <taxon>Eukaryota</taxon>
        <taxon>Viridiplantae</taxon>
        <taxon>Streptophyta</taxon>
        <taxon>Embryophyta</taxon>
        <taxon>Tracheophyta</taxon>
        <taxon>Spermatophyta</taxon>
        <taxon>Magnoliopsida</taxon>
        <taxon>Liliopsida</taxon>
        <taxon>Araceae</taxon>
        <taxon>Aroideae</taxon>
        <taxon>Colocasieae</taxon>
        <taxon>Colocasia</taxon>
    </lineage>
</organism>
<dbReference type="PANTHER" id="PTHR31414:SF15">
    <property type="entry name" value="PLASMA MEMBRANE FUSION PROTEIN"/>
    <property type="match status" value="1"/>
</dbReference>
<dbReference type="GO" id="GO:0009506">
    <property type="term" value="C:plasmodesma"/>
    <property type="evidence" value="ECO:0007669"/>
    <property type="project" value="TreeGrafter"/>
</dbReference>
<proteinExistence type="predicted"/>
<feature type="transmembrane region" description="Helical" evidence="2">
    <location>
        <begin position="297"/>
        <end position="318"/>
    </location>
</feature>
<feature type="compositionally biased region" description="Polar residues" evidence="1">
    <location>
        <begin position="18"/>
        <end position="27"/>
    </location>
</feature>
<keyword evidence="2" id="KW-0812">Transmembrane</keyword>
<feature type="transmembrane region" description="Helical" evidence="2">
    <location>
        <begin position="325"/>
        <end position="351"/>
    </location>
</feature>
<evidence type="ECO:0000256" key="1">
    <source>
        <dbReference type="SAM" id="MobiDB-lite"/>
    </source>
</evidence>
<dbReference type="AlphaFoldDB" id="A0A843VAI8"/>
<dbReference type="GO" id="GO:0005886">
    <property type="term" value="C:plasma membrane"/>
    <property type="evidence" value="ECO:0007669"/>
    <property type="project" value="TreeGrafter"/>
</dbReference>
<feature type="transmembrane region" description="Helical" evidence="2">
    <location>
        <begin position="150"/>
        <end position="175"/>
    </location>
</feature>